<evidence type="ECO:0000313" key="3">
    <source>
        <dbReference type="Proteomes" id="UP000190044"/>
    </source>
</evidence>
<sequence length="136" mass="14684">MTEQGPSATLHALMHRYIDLFNASDFETALSECYLLPFSWLVGPNISTALSPADFVAHLSTMRAGLADDGLERSELLGCTVRMMGPNVALVGVEVARHYADGREAEVSGGTYVAHGNGENWRLALLIAHPIEDIVT</sequence>
<keyword evidence="3" id="KW-1185">Reference proteome</keyword>
<reference evidence="3" key="1">
    <citation type="submission" date="2017-02" db="EMBL/GenBank/DDBJ databases">
        <authorList>
            <person name="Varghese N."/>
            <person name="Submissions S."/>
        </authorList>
    </citation>
    <scope>NUCLEOTIDE SEQUENCE [LARGE SCALE GENOMIC DNA]</scope>
    <source>
        <strain evidence="3">R11H</strain>
    </source>
</reference>
<name>A0A1T5FP04_9SPHN</name>
<feature type="domain" description="DUF6841" evidence="1">
    <location>
        <begin position="27"/>
        <end position="130"/>
    </location>
</feature>
<dbReference type="Pfam" id="PF20795">
    <property type="entry name" value="DUF6841"/>
    <property type="match status" value="1"/>
</dbReference>
<dbReference type="AlphaFoldDB" id="A0A1T5FP04"/>
<accession>A0A1T5FP04</accession>
<organism evidence="2 3">
    <name type="scientific">Sphingopyxis flava</name>
    <dbReference type="NCBI Taxonomy" id="1507287"/>
    <lineage>
        <taxon>Bacteria</taxon>
        <taxon>Pseudomonadati</taxon>
        <taxon>Pseudomonadota</taxon>
        <taxon>Alphaproteobacteria</taxon>
        <taxon>Sphingomonadales</taxon>
        <taxon>Sphingomonadaceae</taxon>
        <taxon>Sphingopyxis</taxon>
    </lineage>
</organism>
<evidence type="ECO:0000313" key="2">
    <source>
        <dbReference type="EMBL" id="SKB97867.1"/>
    </source>
</evidence>
<gene>
    <name evidence="2" type="ORF">SAMN06295937_104115</name>
</gene>
<dbReference type="EMBL" id="FUYP01000041">
    <property type="protein sequence ID" value="SKB97867.1"/>
    <property type="molecule type" value="Genomic_DNA"/>
</dbReference>
<protein>
    <recommendedName>
        <fullName evidence="1">DUF6841 domain-containing protein</fullName>
    </recommendedName>
</protein>
<proteinExistence type="predicted"/>
<dbReference type="InterPro" id="IPR049219">
    <property type="entry name" value="DUF6841"/>
</dbReference>
<dbReference type="RefSeq" id="WP_079640069.1">
    <property type="nucleotide sequence ID" value="NZ_FUYP01000041.1"/>
</dbReference>
<evidence type="ECO:0000259" key="1">
    <source>
        <dbReference type="Pfam" id="PF20795"/>
    </source>
</evidence>
<dbReference type="Proteomes" id="UP000190044">
    <property type="component" value="Unassembled WGS sequence"/>
</dbReference>
<dbReference type="OrthoDB" id="7595268at2"/>